<gene>
    <name evidence="2" type="ORF">BBP00_00003483</name>
</gene>
<sequence>MGKLAKALGLGVKGSLNVVLDRTHYIAGDLMQGSVVLSVTEPLDFTSLVLHIRGKELVTWTEGGGQTASVYLREHFHLNEEIVLTAGQESYQPGEYVYPICFQLDGTLPDAFHISNRNAGVMCRIDASLSYSATAVMTVKGSFAADLEAKRPFVVQQPPVGHPVSALEASSSGDVHMLRMMNKGKCFVLASLPSDVHVAGDTLLVQTKVQNDSSKKIPKATFVSVGKISLGFLLAKRWNKFWTSP</sequence>
<dbReference type="Gene3D" id="2.60.40.640">
    <property type="match status" value="1"/>
</dbReference>
<dbReference type="PANTHER" id="PTHR11188:SF17">
    <property type="entry name" value="FI21816P1"/>
    <property type="match status" value="1"/>
</dbReference>
<protein>
    <recommendedName>
        <fullName evidence="1">Arrestin-like N-terminal domain-containing protein</fullName>
    </recommendedName>
</protein>
<dbReference type="InterPro" id="IPR014752">
    <property type="entry name" value="Arrestin-like_C"/>
</dbReference>
<dbReference type="AlphaFoldDB" id="A0A3F2RUC8"/>
<dbReference type="Pfam" id="PF00339">
    <property type="entry name" value="Arrestin_N"/>
    <property type="match status" value="1"/>
</dbReference>
<organism evidence="2 3">
    <name type="scientific">Phytophthora kernoviae</name>
    <dbReference type="NCBI Taxonomy" id="325452"/>
    <lineage>
        <taxon>Eukaryota</taxon>
        <taxon>Sar</taxon>
        <taxon>Stramenopiles</taxon>
        <taxon>Oomycota</taxon>
        <taxon>Peronosporomycetes</taxon>
        <taxon>Peronosporales</taxon>
        <taxon>Peronosporaceae</taxon>
        <taxon>Phytophthora</taxon>
    </lineage>
</organism>
<dbReference type="Proteomes" id="UP000277300">
    <property type="component" value="Unassembled WGS sequence"/>
</dbReference>
<dbReference type="PANTHER" id="PTHR11188">
    <property type="entry name" value="ARRESTIN DOMAIN CONTAINING PROTEIN"/>
    <property type="match status" value="1"/>
</dbReference>
<evidence type="ECO:0000313" key="3">
    <source>
        <dbReference type="Proteomes" id="UP000277300"/>
    </source>
</evidence>
<dbReference type="InterPro" id="IPR011021">
    <property type="entry name" value="Arrestin-like_N"/>
</dbReference>
<dbReference type="GO" id="GO:0015031">
    <property type="term" value="P:protein transport"/>
    <property type="evidence" value="ECO:0007669"/>
    <property type="project" value="TreeGrafter"/>
</dbReference>
<dbReference type="EMBL" id="MBDO02000074">
    <property type="protein sequence ID" value="RLN64377.1"/>
    <property type="molecule type" value="Genomic_DNA"/>
</dbReference>
<dbReference type="GO" id="GO:0005737">
    <property type="term" value="C:cytoplasm"/>
    <property type="evidence" value="ECO:0007669"/>
    <property type="project" value="TreeGrafter"/>
</dbReference>
<accession>A0A3F2RUC8</accession>
<dbReference type="InterPro" id="IPR050357">
    <property type="entry name" value="Arrestin_domain-protein"/>
</dbReference>
<comment type="caution">
    <text evidence="2">The sequence shown here is derived from an EMBL/GenBank/DDBJ whole genome shotgun (WGS) entry which is preliminary data.</text>
</comment>
<evidence type="ECO:0000259" key="1">
    <source>
        <dbReference type="Pfam" id="PF00339"/>
    </source>
</evidence>
<reference evidence="2 3" key="1">
    <citation type="submission" date="2018-07" db="EMBL/GenBank/DDBJ databases">
        <title>Genome sequencing of oomycete isolates from Chile give support for New Zealand origin for Phytophthora kernoviae and make available the first Nothophytophthora sp. genome.</title>
        <authorList>
            <person name="Studholme D.J."/>
            <person name="Sanfuentes E."/>
            <person name="Panda P."/>
            <person name="Hill R."/>
            <person name="Sambles C."/>
            <person name="Grant M."/>
            <person name="Williams N.M."/>
            <person name="Mcdougal R.L."/>
        </authorList>
    </citation>
    <scope>NUCLEOTIDE SEQUENCE [LARGE SCALE GENOMIC DNA]</scope>
    <source>
        <strain evidence="2">Chile6</strain>
    </source>
</reference>
<proteinExistence type="predicted"/>
<name>A0A3F2RUC8_9STRA</name>
<feature type="domain" description="Arrestin-like N-terminal" evidence="1">
    <location>
        <begin position="20"/>
        <end position="141"/>
    </location>
</feature>
<dbReference type="InterPro" id="IPR014756">
    <property type="entry name" value="Ig_E-set"/>
</dbReference>
<dbReference type="SUPFAM" id="SSF81296">
    <property type="entry name" value="E set domains"/>
    <property type="match status" value="2"/>
</dbReference>
<dbReference type="OrthoDB" id="7785529at2759"/>
<evidence type="ECO:0000313" key="2">
    <source>
        <dbReference type="EMBL" id="RLN64377.1"/>
    </source>
</evidence>